<protein>
    <submittedName>
        <fullName evidence="3">LLM class flavin-dependent oxidoreductase</fullName>
    </submittedName>
</protein>
<dbReference type="Proteomes" id="UP001501598">
    <property type="component" value="Unassembled WGS sequence"/>
</dbReference>
<evidence type="ECO:0000256" key="1">
    <source>
        <dbReference type="ARBA" id="ARBA00023002"/>
    </source>
</evidence>
<dbReference type="CDD" id="cd01097">
    <property type="entry name" value="Tetrahydromethanopterin_reductase"/>
    <property type="match status" value="1"/>
</dbReference>
<feature type="domain" description="Luciferase-like" evidence="2">
    <location>
        <begin position="12"/>
        <end position="303"/>
    </location>
</feature>
<accession>A0ABP8S2H8</accession>
<dbReference type="InterPro" id="IPR050564">
    <property type="entry name" value="F420-G6PD/mer"/>
</dbReference>
<name>A0ABP8S2H8_9PSEU</name>
<evidence type="ECO:0000313" key="3">
    <source>
        <dbReference type="EMBL" id="GAA4559381.1"/>
    </source>
</evidence>
<dbReference type="EMBL" id="BAABGT010000119">
    <property type="protein sequence ID" value="GAA4559381.1"/>
    <property type="molecule type" value="Genomic_DNA"/>
</dbReference>
<gene>
    <name evidence="3" type="ORF">GCM10023175_67220</name>
</gene>
<evidence type="ECO:0000259" key="2">
    <source>
        <dbReference type="Pfam" id="PF00296"/>
    </source>
</evidence>
<dbReference type="Gene3D" id="3.20.20.30">
    <property type="entry name" value="Luciferase-like domain"/>
    <property type="match status" value="1"/>
</dbReference>
<dbReference type="Pfam" id="PF00296">
    <property type="entry name" value="Bac_luciferase"/>
    <property type="match status" value="1"/>
</dbReference>
<comment type="caution">
    <text evidence="3">The sequence shown here is derived from an EMBL/GenBank/DDBJ whole genome shotgun (WGS) entry which is preliminary data.</text>
</comment>
<sequence>MTHRPPVGVLVHGTTPPDQLVELCVRIEEAGYGELWLSEDYFFLGGPTSAAMALQATREIPVGIGIMSAVVRHPAVTAMEVSTLSLAYPGRLITGIGHGVPVWTRQMGLYPNSPIRSLRSAIETTRALLAGETLTIDEGPFTFDQVALVHPNPAGVDLYAGVVGPKSLELAGEIADGTIMSVVAAPRYLEYAKKHIQAGAAKSGRDVATHRIPTFTLYHTDLDGDRARAAGREALGFYLQALGPTPMTGVYDINDQLTEILELGDPAKIAAALPEEWVDTFTVSGTPTECLGRIRGLLAAGATSVVLVPVPAEGTDEILALTAADVLPHL</sequence>
<proteinExistence type="predicted"/>
<dbReference type="PANTHER" id="PTHR43244">
    <property type="match status" value="1"/>
</dbReference>
<evidence type="ECO:0000313" key="4">
    <source>
        <dbReference type="Proteomes" id="UP001501598"/>
    </source>
</evidence>
<dbReference type="InterPro" id="IPR036661">
    <property type="entry name" value="Luciferase-like_sf"/>
</dbReference>
<keyword evidence="1" id="KW-0560">Oxidoreductase</keyword>
<keyword evidence="4" id="KW-1185">Reference proteome</keyword>
<reference evidence="4" key="1">
    <citation type="journal article" date="2019" name="Int. J. Syst. Evol. Microbiol.">
        <title>The Global Catalogue of Microorganisms (GCM) 10K type strain sequencing project: providing services to taxonomists for standard genome sequencing and annotation.</title>
        <authorList>
            <consortium name="The Broad Institute Genomics Platform"/>
            <consortium name="The Broad Institute Genome Sequencing Center for Infectious Disease"/>
            <person name="Wu L."/>
            <person name="Ma J."/>
        </authorList>
    </citation>
    <scope>NUCLEOTIDE SEQUENCE [LARGE SCALE GENOMIC DNA]</scope>
    <source>
        <strain evidence="4">JCM 17906</strain>
    </source>
</reference>
<dbReference type="PANTHER" id="PTHR43244:SF1">
    <property type="entry name" value="5,10-METHYLENETETRAHYDROMETHANOPTERIN REDUCTASE"/>
    <property type="match status" value="1"/>
</dbReference>
<organism evidence="3 4">
    <name type="scientific">Pseudonocardia xishanensis</name>
    <dbReference type="NCBI Taxonomy" id="630995"/>
    <lineage>
        <taxon>Bacteria</taxon>
        <taxon>Bacillati</taxon>
        <taxon>Actinomycetota</taxon>
        <taxon>Actinomycetes</taxon>
        <taxon>Pseudonocardiales</taxon>
        <taxon>Pseudonocardiaceae</taxon>
        <taxon>Pseudonocardia</taxon>
    </lineage>
</organism>
<dbReference type="RefSeq" id="WP_345427288.1">
    <property type="nucleotide sequence ID" value="NZ_BAABGT010000119.1"/>
</dbReference>
<dbReference type="SUPFAM" id="SSF51679">
    <property type="entry name" value="Bacterial luciferase-like"/>
    <property type="match status" value="1"/>
</dbReference>
<dbReference type="InterPro" id="IPR011251">
    <property type="entry name" value="Luciferase-like_dom"/>
</dbReference>